<feature type="domain" description="HNH nuclease" evidence="1">
    <location>
        <begin position="127"/>
        <end position="185"/>
    </location>
</feature>
<proteinExistence type="predicted"/>
<dbReference type="GO" id="GO:0008270">
    <property type="term" value="F:zinc ion binding"/>
    <property type="evidence" value="ECO:0007669"/>
    <property type="project" value="InterPro"/>
</dbReference>
<dbReference type="Gene3D" id="1.10.30.50">
    <property type="match status" value="1"/>
</dbReference>
<evidence type="ECO:0000313" key="2">
    <source>
        <dbReference type="EMBL" id="BAX81341.1"/>
    </source>
</evidence>
<dbReference type="SMART" id="SM00507">
    <property type="entry name" value="HNHc"/>
    <property type="match status" value="1"/>
</dbReference>
<dbReference type="InterPro" id="IPR003615">
    <property type="entry name" value="HNH_nuc"/>
</dbReference>
<dbReference type="InterPro" id="IPR002711">
    <property type="entry name" value="HNH"/>
</dbReference>
<sequence length="301" mass="35564">MRLIRNSKAFDKVAIIRIYIFENILSLIANGNSLDFSSNMYMERILALRVKKEFLIQLVSLISKKDARRGLRVSAVQNGRIHQNIFSVNKFQVSVSVTNLAEFIYDNILFYPTYWKEIDESGFSKMKLKEQLFKNQGNCICPYCDSDEDLTLLNFEIDHLLPKSEFPMLYLNEKNLFPCCQACNNQHYGKGNRFLNQYYNLYKTEIGLKVHFDLKKELKISGLDNVSNDFIKLIQLETRHNKELFANKVQKLAKKIRKDLKINIKNRTYLDYEAPHYYLIKELYEKYSIEILEYGRIDNPI</sequence>
<evidence type="ECO:0000259" key="1">
    <source>
        <dbReference type="SMART" id="SM00507"/>
    </source>
</evidence>
<dbReference type="KEGG" id="mbas:ALGA_3036"/>
<name>A0A1Y1CQ20_9BACT</name>
<dbReference type="CDD" id="cd00085">
    <property type="entry name" value="HNHc"/>
    <property type="match status" value="1"/>
</dbReference>
<dbReference type="Pfam" id="PF01844">
    <property type="entry name" value="HNH"/>
    <property type="match status" value="1"/>
</dbReference>
<reference evidence="2 3" key="1">
    <citation type="journal article" date="2018" name="Mar. Genomics">
        <title>Complete genome sequence of Marinifilaceae bacterium strain SPP2, isolated from the Antarctic marine sediment.</title>
        <authorList>
            <person name="Watanabe M."/>
            <person name="Kojima H."/>
            <person name="Fukui M."/>
        </authorList>
    </citation>
    <scope>NUCLEOTIDE SEQUENCE [LARGE SCALE GENOMIC DNA]</scope>
    <source>
        <strain evidence="2 3">SPP2</strain>
    </source>
</reference>
<dbReference type="EMBL" id="AP018042">
    <property type="protein sequence ID" value="BAX81341.1"/>
    <property type="molecule type" value="Genomic_DNA"/>
</dbReference>
<dbReference type="Proteomes" id="UP000218267">
    <property type="component" value="Chromosome"/>
</dbReference>
<dbReference type="AlphaFoldDB" id="A0A1Y1CQ20"/>
<gene>
    <name evidence="2" type="ORF">ALGA_3036</name>
</gene>
<accession>A0A1Y1CQ20</accession>
<dbReference type="GO" id="GO:0003676">
    <property type="term" value="F:nucleic acid binding"/>
    <property type="evidence" value="ECO:0007669"/>
    <property type="project" value="InterPro"/>
</dbReference>
<reference evidence="3" key="2">
    <citation type="journal article" date="2020" name="Antonie Van Leeuwenhoek">
        <title>Labilibaculum antarcticum sp. nov., a novel facultative anaerobic, psychrotorelant bacterium isolated from marine sediment of Antarctica.</title>
        <authorList>
            <person name="Watanabe M."/>
            <person name="Kojima H."/>
            <person name="Fukui M."/>
        </authorList>
    </citation>
    <scope>NUCLEOTIDE SEQUENCE [LARGE SCALE GENOMIC DNA]</scope>
    <source>
        <strain evidence="3">SPP2</strain>
    </source>
</reference>
<dbReference type="OrthoDB" id="9816185at2"/>
<dbReference type="GO" id="GO:0004519">
    <property type="term" value="F:endonuclease activity"/>
    <property type="evidence" value="ECO:0007669"/>
    <property type="project" value="InterPro"/>
</dbReference>
<protein>
    <recommendedName>
        <fullName evidence="1">HNH nuclease domain-containing protein</fullName>
    </recommendedName>
</protein>
<organism evidence="2 3">
    <name type="scientific">Labilibaculum antarcticum</name>
    <dbReference type="NCBI Taxonomy" id="1717717"/>
    <lineage>
        <taxon>Bacteria</taxon>
        <taxon>Pseudomonadati</taxon>
        <taxon>Bacteroidota</taxon>
        <taxon>Bacteroidia</taxon>
        <taxon>Marinilabiliales</taxon>
        <taxon>Marinifilaceae</taxon>
        <taxon>Labilibaculum</taxon>
    </lineage>
</organism>
<evidence type="ECO:0000313" key="3">
    <source>
        <dbReference type="Proteomes" id="UP000218267"/>
    </source>
</evidence>
<keyword evidence="3" id="KW-1185">Reference proteome</keyword>